<reference evidence="10 11" key="1">
    <citation type="submission" date="2019-03" db="EMBL/GenBank/DDBJ databases">
        <title>Genomic Encyclopedia of Type Strains, Phase IV (KMG-IV): sequencing the most valuable type-strain genomes for metagenomic binning, comparative biology and taxonomic classification.</title>
        <authorList>
            <person name="Goeker M."/>
        </authorList>
    </citation>
    <scope>NUCLEOTIDE SEQUENCE [LARGE SCALE GENOMIC DNA]</scope>
    <source>
        <strain evidence="10 11">DSM 24984</strain>
    </source>
</reference>
<evidence type="ECO:0000256" key="6">
    <source>
        <dbReference type="ARBA" id="ARBA00022989"/>
    </source>
</evidence>
<accession>A0A4R1KD46</accession>
<feature type="transmembrane region" description="Helical" evidence="9">
    <location>
        <begin position="65"/>
        <end position="86"/>
    </location>
</feature>
<keyword evidence="3" id="KW-1003">Cell membrane</keyword>
<dbReference type="EMBL" id="SMGG01000003">
    <property type="protein sequence ID" value="TCK61980.1"/>
    <property type="molecule type" value="Genomic_DNA"/>
</dbReference>
<keyword evidence="2" id="KW-0813">Transport</keyword>
<dbReference type="InterPro" id="IPR007272">
    <property type="entry name" value="Sulf_transp_TsuA/YedE"/>
</dbReference>
<keyword evidence="6 9" id="KW-1133">Transmembrane helix</keyword>
<feature type="transmembrane region" description="Helical" evidence="9">
    <location>
        <begin position="146"/>
        <end position="164"/>
    </location>
</feature>
<evidence type="ECO:0000256" key="9">
    <source>
        <dbReference type="SAM" id="Phobius"/>
    </source>
</evidence>
<feature type="transmembrane region" description="Helical" evidence="9">
    <location>
        <begin position="107"/>
        <end position="140"/>
    </location>
</feature>
<dbReference type="RefSeq" id="WP_132871686.1">
    <property type="nucleotide sequence ID" value="NZ_SMGG01000003.1"/>
</dbReference>
<organism evidence="10 11">
    <name type="scientific">Seleniivibrio woodruffii</name>
    <dbReference type="NCBI Taxonomy" id="1078050"/>
    <lineage>
        <taxon>Bacteria</taxon>
        <taxon>Pseudomonadati</taxon>
        <taxon>Deferribacterota</taxon>
        <taxon>Deferribacteres</taxon>
        <taxon>Deferribacterales</taxon>
        <taxon>Geovibrionaceae</taxon>
        <taxon>Seleniivibrio</taxon>
    </lineage>
</organism>
<evidence type="ECO:0000256" key="4">
    <source>
        <dbReference type="ARBA" id="ARBA00022519"/>
    </source>
</evidence>
<keyword evidence="7 9" id="KW-0472">Membrane</keyword>
<keyword evidence="4" id="KW-0997">Cell inner membrane</keyword>
<evidence type="ECO:0000313" key="11">
    <source>
        <dbReference type="Proteomes" id="UP000294614"/>
    </source>
</evidence>
<comment type="subcellular location">
    <subcellularLocation>
        <location evidence="1">Cell inner membrane</location>
        <topology evidence="1">Multi-pass membrane protein</topology>
    </subcellularLocation>
</comment>
<dbReference type="OrthoDB" id="9814020at2"/>
<dbReference type="GO" id="GO:0005886">
    <property type="term" value="C:plasma membrane"/>
    <property type="evidence" value="ECO:0007669"/>
    <property type="project" value="UniProtKB-SubCell"/>
</dbReference>
<evidence type="ECO:0000256" key="3">
    <source>
        <dbReference type="ARBA" id="ARBA00022475"/>
    </source>
</evidence>
<comment type="similarity">
    <text evidence="8">Belongs to the TsuA/YedE (TC 9.B.102) family.</text>
</comment>
<evidence type="ECO:0000256" key="2">
    <source>
        <dbReference type="ARBA" id="ARBA00022448"/>
    </source>
</evidence>
<keyword evidence="11" id="KW-1185">Reference proteome</keyword>
<protein>
    <submittedName>
        <fullName evidence="10">Uncharacterized protein</fullName>
    </submittedName>
</protein>
<evidence type="ECO:0000256" key="5">
    <source>
        <dbReference type="ARBA" id="ARBA00022692"/>
    </source>
</evidence>
<evidence type="ECO:0000256" key="7">
    <source>
        <dbReference type="ARBA" id="ARBA00023136"/>
    </source>
</evidence>
<evidence type="ECO:0000256" key="8">
    <source>
        <dbReference type="ARBA" id="ARBA00035655"/>
    </source>
</evidence>
<evidence type="ECO:0000313" key="10">
    <source>
        <dbReference type="EMBL" id="TCK61980.1"/>
    </source>
</evidence>
<dbReference type="Pfam" id="PF04143">
    <property type="entry name" value="Sulf_transp"/>
    <property type="match status" value="1"/>
</dbReference>
<evidence type="ECO:0000256" key="1">
    <source>
        <dbReference type="ARBA" id="ARBA00004429"/>
    </source>
</evidence>
<comment type="caution">
    <text evidence="10">The sequence shown here is derived from an EMBL/GenBank/DDBJ whole genome shotgun (WGS) entry which is preliminary data.</text>
</comment>
<dbReference type="PANTHER" id="PTHR30574">
    <property type="entry name" value="INNER MEMBRANE PROTEIN YEDE"/>
    <property type="match status" value="1"/>
</dbReference>
<proteinExistence type="inferred from homology"/>
<gene>
    <name evidence="10" type="ORF">C8D98_0488</name>
</gene>
<keyword evidence="5 9" id="KW-0812">Transmembrane</keyword>
<name>A0A4R1KD46_9BACT</name>
<dbReference type="PANTHER" id="PTHR30574:SF1">
    <property type="entry name" value="SULPHUR TRANSPORT DOMAIN-CONTAINING PROTEIN"/>
    <property type="match status" value="1"/>
</dbReference>
<dbReference type="AlphaFoldDB" id="A0A4R1KD46"/>
<sequence length="171" mass="18315">MNQKIWSPWFTGALTGLLAAVCCVYGGTVLGASGGFLTIGSWAGRYLNAPWNELLFFKFVRPPEVTFQLMQFGGMLLGAFTAARLSNDFRLRLTPDGTANITKKQTAGWWLALFLSGALIEFGACIAGGCTSGLGISGIIQQSPAGFLFFASAFASAIITSFTLRRLKCHL</sequence>
<dbReference type="Proteomes" id="UP000294614">
    <property type="component" value="Unassembled WGS sequence"/>
</dbReference>